<organism evidence="2 3">
    <name type="scientific">Noviluteimonas gilva</name>
    <dbReference type="NCBI Taxonomy" id="2682097"/>
    <lineage>
        <taxon>Bacteria</taxon>
        <taxon>Pseudomonadati</taxon>
        <taxon>Pseudomonadota</taxon>
        <taxon>Gammaproteobacteria</taxon>
        <taxon>Lysobacterales</taxon>
        <taxon>Lysobacteraceae</taxon>
        <taxon>Noviluteimonas</taxon>
    </lineage>
</organism>
<keyword evidence="3" id="KW-1185">Reference proteome</keyword>
<dbReference type="RefSeq" id="WP_156640091.1">
    <property type="nucleotide sequence ID" value="NZ_WOXT01000001.1"/>
</dbReference>
<reference evidence="2 3" key="1">
    <citation type="submission" date="2019-12" db="EMBL/GenBank/DDBJ databases">
        <authorList>
            <person name="Xu J."/>
        </authorList>
    </citation>
    <scope>NUCLEOTIDE SEQUENCE [LARGE SCALE GENOMIC DNA]</scope>
    <source>
        <strain evidence="2 3">HX-5-24</strain>
    </source>
</reference>
<evidence type="ECO:0000313" key="3">
    <source>
        <dbReference type="Proteomes" id="UP000479692"/>
    </source>
</evidence>
<comment type="caution">
    <text evidence="2">The sequence shown here is derived from an EMBL/GenBank/DDBJ whole genome shotgun (WGS) entry which is preliminary data.</text>
</comment>
<dbReference type="Proteomes" id="UP000479692">
    <property type="component" value="Unassembled WGS sequence"/>
</dbReference>
<dbReference type="PROSITE" id="PS51257">
    <property type="entry name" value="PROKAR_LIPOPROTEIN"/>
    <property type="match status" value="1"/>
</dbReference>
<evidence type="ECO:0000256" key="1">
    <source>
        <dbReference type="SAM" id="SignalP"/>
    </source>
</evidence>
<proteinExistence type="predicted"/>
<name>A0A7C9MKX8_9GAMM</name>
<dbReference type="EMBL" id="WOXT01000001">
    <property type="protein sequence ID" value="MUV13107.1"/>
    <property type="molecule type" value="Genomic_DNA"/>
</dbReference>
<accession>A0A7C9MKX8</accession>
<keyword evidence="1" id="KW-0732">Signal</keyword>
<gene>
    <name evidence="2" type="ORF">GN331_02695</name>
</gene>
<feature type="chain" id="PRO_5028902067" evidence="1">
    <location>
        <begin position="22"/>
        <end position="253"/>
    </location>
</feature>
<protein>
    <submittedName>
        <fullName evidence="2">Uncharacterized protein</fullName>
    </submittedName>
</protein>
<sequence>MRRRTLAAAVVLVACSFASNAGQPTALKPLSFRAEARVDVAADGKFVKAQASSDLPEPVRRYVEQQLAKWTYKRNDSGGGIASTWVDLRACAMPTTTGAYSMGLAYNGSGPMLMEAGPPQRLAYVTGRMQLSGTINLHIVVGESADGATLESIEGGFKDLTAKQRFAEAARTWVATLRMQPELIDGKPVRARGTIPIELKQGSRSKKPTKEELLAQALESPQCKQAGQAANAPAMTAMQSSEVERVVSIEPVI</sequence>
<evidence type="ECO:0000313" key="2">
    <source>
        <dbReference type="EMBL" id="MUV13107.1"/>
    </source>
</evidence>
<feature type="signal peptide" evidence="1">
    <location>
        <begin position="1"/>
        <end position="21"/>
    </location>
</feature>
<dbReference type="AlphaFoldDB" id="A0A7C9MKX8"/>